<sequence length="888" mass="95731">MRIHSLIIDNVRAVEHLELTDLPDTGVILIHGENEAGKSTILDALDAVLNIKHDSSAAKIRALYPKGRDEQPEVTLSATVGPYTFTVHKRFGKGAKGKAELTITAPRREELAGEQAHNRLGEILAEHVDQELFDALFLRQGAFTETISAAGIPSFTRALEASSDSSGSGTSEAPLDDSGLMQRVEAEFGRYFTAKSNDKQVLTNADKAVAEAEDAVREAESNLGSYERDVDEFAQSEATMAEIEAELPGAEEELAEREKEAAAAKELTGKLDAAKEKAARAAVDAERIEEDLERRTALIARVKEVEEELAAVTDELEPARERDRAEAEAVTAKETVHTETREKETAARQRLAEAEKSLAVAHAAARLGELADTVARLDDADAEIARLRETVPDRPVTDDDVRAVETASNEVALQRRLRDAAAAHVEVTAPDGTTVTVDGTGQTVGSAAESIALHDGTELGIGDVTLTYHAAAGTDTASDALRDAEAELDRLTSALGCADVDEARALRDAHREAASALTAAIDRRRDILHGRDADEVRHEHARITELVQEAKTESQSESMSVDEAQAAVDTARAEVEETAQAVHDLALELVQLRTKPEHTKLVALEAQIAGLESTADGARSDLTAAREKHPDDALAAARDTAAAASESAAAEAASVAEEVAQADPTQAEMLRDGARNRLDNLTKRYNTARDRRLQLESRVTSAEGEGEKLDHARDALEVARVGRDRLRRKANAVKLLREMLVDYRDAARAKYAAPFAQSLQRYASQIFGPGTEFTLDDALSIEARTLDGTTIDLAQLSGGAKEQMALLTRFAIADMVAGEDADAAETRVPVIVDDALGATDPHRLARMNALFSQVGENSQVFVLTCFPQRFDRVAAARSSSIQELKTHR</sequence>
<organism evidence="4 5">
    <name type="scientific">Corynebacterium appendicis CIP 107643</name>
    <dbReference type="NCBI Taxonomy" id="1161099"/>
    <lineage>
        <taxon>Bacteria</taxon>
        <taxon>Bacillati</taxon>
        <taxon>Actinomycetota</taxon>
        <taxon>Actinomycetes</taxon>
        <taxon>Mycobacteriales</taxon>
        <taxon>Corynebacteriaceae</taxon>
        <taxon>Corynebacterium</taxon>
    </lineage>
</organism>
<proteinExistence type="predicted"/>
<evidence type="ECO:0000256" key="1">
    <source>
        <dbReference type="SAM" id="Coils"/>
    </source>
</evidence>
<dbReference type="GO" id="GO:0004527">
    <property type="term" value="F:exonuclease activity"/>
    <property type="evidence" value="ECO:0007669"/>
    <property type="project" value="UniProtKB-KW"/>
</dbReference>
<evidence type="ECO:0000259" key="3">
    <source>
        <dbReference type="Pfam" id="PF13476"/>
    </source>
</evidence>
<accession>A0A1N7KDP6</accession>
<feature type="compositionally biased region" description="Low complexity" evidence="2">
    <location>
        <begin position="162"/>
        <end position="171"/>
    </location>
</feature>
<evidence type="ECO:0000313" key="5">
    <source>
        <dbReference type="Proteomes" id="UP000186292"/>
    </source>
</evidence>
<feature type="coiled-coil region" evidence="1">
    <location>
        <begin position="533"/>
        <end position="628"/>
    </location>
</feature>
<keyword evidence="4" id="KW-0269">Exonuclease</keyword>
<evidence type="ECO:0000256" key="2">
    <source>
        <dbReference type="SAM" id="MobiDB-lite"/>
    </source>
</evidence>
<dbReference type="STRING" id="1161099.SAMN05444817_11814"/>
<keyword evidence="5" id="KW-1185">Reference proteome</keyword>
<dbReference type="Pfam" id="PF13476">
    <property type="entry name" value="AAA_23"/>
    <property type="match status" value="1"/>
</dbReference>
<dbReference type="EMBL" id="FTOF01000018">
    <property type="protein sequence ID" value="SIS59574.1"/>
    <property type="molecule type" value="Genomic_DNA"/>
</dbReference>
<dbReference type="SUPFAM" id="SSF52540">
    <property type="entry name" value="P-loop containing nucleoside triphosphate hydrolases"/>
    <property type="match status" value="1"/>
</dbReference>
<dbReference type="InterPro" id="IPR027417">
    <property type="entry name" value="P-loop_NTPase"/>
</dbReference>
<dbReference type="PANTHER" id="PTHR41259:SF1">
    <property type="entry name" value="DOUBLE-STRAND BREAK REPAIR RAD50 ATPASE, PUTATIVE-RELATED"/>
    <property type="match status" value="1"/>
</dbReference>
<dbReference type="OrthoDB" id="3177877at2"/>
<dbReference type="RefSeq" id="WP_076599988.1">
    <property type="nucleotide sequence ID" value="NZ_CP046976.1"/>
</dbReference>
<dbReference type="GO" id="GO:0016887">
    <property type="term" value="F:ATP hydrolysis activity"/>
    <property type="evidence" value="ECO:0007669"/>
    <property type="project" value="InterPro"/>
</dbReference>
<keyword evidence="4" id="KW-0378">Hydrolase</keyword>
<feature type="coiled-coil region" evidence="1">
    <location>
        <begin position="671"/>
        <end position="705"/>
    </location>
</feature>
<keyword evidence="1" id="KW-0175">Coiled coil</keyword>
<evidence type="ECO:0000313" key="4">
    <source>
        <dbReference type="EMBL" id="SIS59574.1"/>
    </source>
</evidence>
<dbReference type="InterPro" id="IPR038729">
    <property type="entry name" value="Rad50/SbcC_AAA"/>
</dbReference>
<gene>
    <name evidence="4" type="ORF">SAMN05444817_11814</name>
</gene>
<feature type="region of interest" description="Disordered" evidence="2">
    <location>
        <begin position="160"/>
        <end position="179"/>
    </location>
</feature>
<dbReference type="Gene3D" id="3.40.50.300">
    <property type="entry name" value="P-loop containing nucleotide triphosphate hydrolases"/>
    <property type="match status" value="2"/>
</dbReference>
<dbReference type="GO" id="GO:0006302">
    <property type="term" value="P:double-strand break repair"/>
    <property type="evidence" value="ECO:0007669"/>
    <property type="project" value="InterPro"/>
</dbReference>
<keyword evidence="4" id="KW-0540">Nuclease</keyword>
<reference evidence="5" key="1">
    <citation type="submission" date="2017-01" db="EMBL/GenBank/DDBJ databases">
        <authorList>
            <person name="Varghese N."/>
            <person name="Submissions S."/>
        </authorList>
    </citation>
    <scope>NUCLEOTIDE SEQUENCE [LARGE SCALE GENOMIC DNA]</scope>
    <source>
        <strain evidence="5">DSM 44531</strain>
    </source>
</reference>
<dbReference type="Proteomes" id="UP000186292">
    <property type="component" value="Unassembled WGS sequence"/>
</dbReference>
<dbReference type="PANTHER" id="PTHR41259">
    <property type="entry name" value="DOUBLE-STRAND BREAK REPAIR RAD50 ATPASE, PUTATIVE-RELATED"/>
    <property type="match status" value="1"/>
</dbReference>
<feature type="domain" description="Rad50/SbcC-type AAA" evidence="3">
    <location>
        <begin position="5"/>
        <end position="316"/>
    </location>
</feature>
<protein>
    <submittedName>
        <fullName evidence="4">DNA repair exonuclease SbcCD ATPase subunit</fullName>
    </submittedName>
</protein>
<dbReference type="AlphaFoldDB" id="A0A1N7KDP6"/>
<feature type="coiled-coil region" evidence="1">
    <location>
        <begin position="202"/>
        <end position="342"/>
    </location>
</feature>
<name>A0A1N7KDP6_9CORY</name>